<dbReference type="GO" id="GO:0003886">
    <property type="term" value="F:DNA (cytosine-5-)-methyltransferase activity"/>
    <property type="evidence" value="ECO:0007669"/>
    <property type="project" value="UniProtKB-EC"/>
</dbReference>
<dbReference type="Pfam" id="PF00145">
    <property type="entry name" value="DNA_methylase"/>
    <property type="match status" value="1"/>
</dbReference>
<dbReference type="PRINTS" id="PR00105">
    <property type="entry name" value="C5METTRFRASE"/>
</dbReference>
<keyword evidence="2 5" id="KW-0808">Transferase</keyword>
<dbReference type="InterPro" id="IPR018117">
    <property type="entry name" value="C5_DNA_meth_AS"/>
</dbReference>
<organism evidence="8 9">
    <name type="scientific">Propionibacterium australiense</name>
    <dbReference type="NCBI Taxonomy" id="119981"/>
    <lineage>
        <taxon>Bacteria</taxon>
        <taxon>Bacillati</taxon>
        <taxon>Actinomycetota</taxon>
        <taxon>Actinomycetes</taxon>
        <taxon>Propionibacteriales</taxon>
        <taxon>Propionibacteriaceae</taxon>
        <taxon>Propionibacterium</taxon>
    </lineage>
</organism>
<dbReference type="GO" id="GO:0006281">
    <property type="term" value="P:DNA repair"/>
    <property type="evidence" value="ECO:0007669"/>
    <property type="project" value="InterPro"/>
</dbReference>
<dbReference type="InterPro" id="IPR003651">
    <property type="entry name" value="Endonuclease3_FeS-loop_motif"/>
</dbReference>
<dbReference type="InterPro" id="IPR011257">
    <property type="entry name" value="DNA_glycosylase"/>
</dbReference>
<evidence type="ECO:0000256" key="5">
    <source>
        <dbReference type="PROSITE-ProRule" id="PRU01016"/>
    </source>
</evidence>
<dbReference type="Gene3D" id="1.10.1670.10">
    <property type="entry name" value="Helix-hairpin-Helix base-excision DNA repair enzymes (C-terminal)"/>
    <property type="match status" value="1"/>
</dbReference>
<dbReference type="SUPFAM" id="SSF48150">
    <property type="entry name" value="DNA-glycosylase"/>
    <property type="match status" value="1"/>
</dbReference>
<comment type="caution">
    <text evidence="8">The sequence shown here is derived from an EMBL/GenBank/DDBJ whole genome shotgun (WGS) entry which is preliminary data.</text>
</comment>
<dbReference type="OrthoDB" id="9813719at2"/>
<protein>
    <recommendedName>
        <fullName evidence="7">Cytosine-specific methyltransferase</fullName>
        <ecNumber evidence="7">2.1.1.37</ecNumber>
    </recommendedName>
</protein>
<dbReference type="GO" id="GO:0003677">
    <property type="term" value="F:DNA binding"/>
    <property type="evidence" value="ECO:0007669"/>
    <property type="project" value="TreeGrafter"/>
</dbReference>
<dbReference type="InterPro" id="IPR023170">
    <property type="entry name" value="HhH_base_excis_C"/>
</dbReference>
<dbReference type="PROSITE" id="PS51679">
    <property type="entry name" value="SAM_MT_C5"/>
    <property type="match status" value="1"/>
</dbReference>
<dbReference type="Gene3D" id="3.90.120.10">
    <property type="entry name" value="DNA Methylase, subunit A, domain 2"/>
    <property type="match status" value="1"/>
</dbReference>
<dbReference type="REBASE" id="299370">
    <property type="entry name" value="M.Pau078ORF765P"/>
</dbReference>
<evidence type="ECO:0000313" key="8">
    <source>
        <dbReference type="EMBL" id="RLP12996.1"/>
    </source>
</evidence>
<evidence type="ECO:0000256" key="3">
    <source>
        <dbReference type="ARBA" id="ARBA00022691"/>
    </source>
</evidence>
<accession>A0A8B3FT49</accession>
<feature type="active site" evidence="5">
    <location>
        <position position="118"/>
    </location>
</feature>
<gene>
    <name evidence="8" type="primary">dcm</name>
    <name evidence="8" type="ORF">D7U36_00765</name>
</gene>
<reference evidence="8 9" key="1">
    <citation type="submission" date="2018-10" db="EMBL/GenBank/DDBJ databases">
        <title>Propionibacterium australiense Genome Sequencing and Assembly.</title>
        <authorList>
            <person name="Bernier A.-M."/>
            <person name="Bernard K."/>
        </authorList>
    </citation>
    <scope>NUCLEOTIDE SEQUENCE [LARGE SCALE GENOMIC DNA]</scope>
    <source>
        <strain evidence="8 9">NML98A078</strain>
    </source>
</reference>
<comment type="catalytic activity">
    <reaction evidence="7">
        <text>a 2'-deoxycytidine in DNA + S-adenosyl-L-methionine = a 5-methyl-2'-deoxycytidine in DNA + S-adenosyl-L-homocysteine + H(+)</text>
        <dbReference type="Rhea" id="RHEA:13681"/>
        <dbReference type="Rhea" id="RHEA-COMP:11369"/>
        <dbReference type="Rhea" id="RHEA-COMP:11370"/>
        <dbReference type="ChEBI" id="CHEBI:15378"/>
        <dbReference type="ChEBI" id="CHEBI:57856"/>
        <dbReference type="ChEBI" id="CHEBI:59789"/>
        <dbReference type="ChEBI" id="CHEBI:85452"/>
        <dbReference type="ChEBI" id="CHEBI:85454"/>
        <dbReference type="EC" id="2.1.1.37"/>
    </reaction>
</comment>
<proteinExistence type="inferred from homology"/>
<evidence type="ECO:0000256" key="2">
    <source>
        <dbReference type="ARBA" id="ARBA00022679"/>
    </source>
</evidence>
<evidence type="ECO:0000256" key="7">
    <source>
        <dbReference type="RuleBase" id="RU000417"/>
    </source>
</evidence>
<dbReference type="PANTHER" id="PTHR10629:SF52">
    <property type="entry name" value="DNA (CYTOSINE-5)-METHYLTRANSFERASE 1"/>
    <property type="match status" value="1"/>
</dbReference>
<comment type="similarity">
    <text evidence="5 6">Belongs to the class I-like SAM-binding methyltransferase superfamily. C5-methyltransferase family.</text>
</comment>
<dbReference type="PANTHER" id="PTHR10629">
    <property type="entry name" value="CYTOSINE-SPECIFIC METHYLTRANSFERASE"/>
    <property type="match status" value="1"/>
</dbReference>
<sequence length="625" mass="69872">MSTVAVPMSRSTYLKLAPNEDSIGPEGFKDWCETKLEARAKLAVDLFSGAGGLSLGVEQAGWTIAASVDHYKAALETHRHNFGGMTLDWDLGDPDARDKFITMFEGIEIDLVAGGPPCQPFSRAGRSKIRSLVLSGARPAVDPRKQMWQAFLDIALRLNPRAVLMENVPDMGLSDDFHVLRHMSETLQEHGYATSINLVDAWRFGVPQHRQRMILLARRDGLDFAWPDDDPKVLLRDVLSDLPNLNDDTGCREMPYQQDPENDFQREMRRGAGEILTEHMTRPVRHDDRIIFSMMKPDMLYSEIPADLRRYRADSFTDKYHRLDPDGLSRSITAHIAKDGYWYIHPEENRTLTVREAARIQTFPDRFRFAGTRSDAFRQIGNAVPPSLGRAAATALGCEAPEIGWQDVRQLQVSLVDWAREQAVGAMRVWFPGHDVTPLVALAMAAQSRLHLGDQRLASTIRPLLGKQVLSRTLLNRCIGLASSQRQMDLLANLERLLNVQVTVDDEFAEEVRLRNAEKRLFLVLGGEDVLLRNQACFRVAARTLGTESDQRNKYSHGLLDVARLVGSGPKAPTRMAAIRLLGSQVCTARAPRCDACPLVAHCTYARGTETLDPTLGLDPNGHVE</sequence>
<dbReference type="AlphaFoldDB" id="A0A8B3FT49"/>
<dbReference type="GO" id="GO:0051539">
    <property type="term" value="F:4 iron, 4 sulfur cluster binding"/>
    <property type="evidence" value="ECO:0007669"/>
    <property type="project" value="InterPro"/>
</dbReference>
<dbReference type="EMBL" id="RCIW01000001">
    <property type="protein sequence ID" value="RLP12996.1"/>
    <property type="molecule type" value="Genomic_DNA"/>
</dbReference>
<dbReference type="RefSeq" id="WP_121587796.1">
    <property type="nucleotide sequence ID" value="NZ_RCIV01000003.1"/>
</dbReference>
<dbReference type="InterPro" id="IPR050390">
    <property type="entry name" value="C5-Methyltransferase"/>
</dbReference>
<dbReference type="SUPFAM" id="SSF53335">
    <property type="entry name" value="S-adenosyl-L-methionine-dependent methyltransferases"/>
    <property type="match status" value="1"/>
</dbReference>
<evidence type="ECO:0000256" key="1">
    <source>
        <dbReference type="ARBA" id="ARBA00022603"/>
    </source>
</evidence>
<dbReference type="NCBIfam" id="TIGR00675">
    <property type="entry name" value="dcm"/>
    <property type="match status" value="1"/>
</dbReference>
<dbReference type="GO" id="GO:0032259">
    <property type="term" value="P:methylation"/>
    <property type="evidence" value="ECO:0007669"/>
    <property type="project" value="UniProtKB-KW"/>
</dbReference>
<name>A0A8B3FT49_9ACTN</name>
<keyword evidence="4" id="KW-0680">Restriction system</keyword>
<dbReference type="SMART" id="SM00525">
    <property type="entry name" value="FES"/>
    <property type="match status" value="1"/>
</dbReference>
<dbReference type="GO" id="GO:0009307">
    <property type="term" value="P:DNA restriction-modification system"/>
    <property type="evidence" value="ECO:0007669"/>
    <property type="project" value="UniProtKB-KW"/>
</dbReference>
<dbReference type="InterPro" id="IPR001525">
    <property type="entry name" value="C5_MeTfrase"/>
</dbReference>
<dbReference type="Gene3D" id="3.40.50.150">
    <property type="entry name" value="Vaccinia Virus protein VP39"/>
    <property type="match status" value="1"/>
</dbReference>
<dbReference type="GO" id="GO:0016787">
    <property type="term" value="F:hydrolase activity"/>
    <property type="evidence" value="ECO:0007669"/>
    <property type="project" value="UniProtKB-ARBA"/>
</dbReference>
<evidence type="ECO:0000313" key="9">
    <source>
        <dbReference type="Proteomes" id="UP000279336"/>
    </source>
</evidence>
<dbReference type="InterPro" id="IPR029063">
    <property type="entry name" value="SAM-dependent_MTases_sf"/>
</dbReference>
<evidence type="ECO:0000256" key="6">
    <source>
        <dbReference type="RuleBase" id="RU000416"/>
    </source>
</evidence>
<dbReference type="Proteomes" id="UP000279336">
    <property type="component" value="Unassembled WGS sequence"/>
</dbReference>
<dbReference type="PROSITE" id="PS00094">
    <property type="entry name" value="C5_MTASE_1"/>
    <property type="match status" value="1"/>
</dbReference>
<dbReference type="EC" id="2.1.1.37" evidence="7"/>
<evidence type="ECO:0000256" key="4">
    <source>
        <dbReference type="ARBA" id="ARBA00022747"/>
    </source>
</evidence>
<dbReference type="GO" id="GO:0044027">
    <property type="term" value="P:negative regulation of gene expression via chromosomal CpG island methylation"/>
    <property type="evidence" value="ECO:0007669"/>
    <property type="project" value="TreeGrafter"/>
</dbReference>
<keyword evidence="1 5" id="KW-0489">Methyltransferase</keyword>
<keyword evidence="3 5" id="KW-0949">S-adenosyl-L-methionine</keyword>